<organism evidence="2 3">
    <name type="scientific">Giesbergeria anulus</name>
    <dbReference type="NCBI Taxonomy" id="180197"/>
    <lineage>
        <taxon>Bacteria</taxon>
        <taxon>Pseudomonadati</taxon>
        <taxon>Pseudomonadota</taxon>
        <taxon>Betaproteobacteria</taxon>
        <taxon>Burkholderiales</taxon>
        <taxon>Comamonadaceae</taxon>
        <taxon>Giesbergeria</taxon>
    </lineage>
</organism>
<gene>
    <name evidence="2" type="ORF">SAMN02982919_00467</name>
</gene>
<dbReference type="STRING" id="180197.SAMN02982919_00467"/>
<sequence length="225" mass="25258">MGYENDRAGYWRNCDLWSFSEVQCLLNGEWPDECDHPPSSLNVCLLELKTKVTHELGDGTFLVEDKNEAHVIRSVPEDVGLPRMIEDAITAGKLTPIAHYTAPRYKHHLEPRFRPDEVIAWAISRGCFPDFPFNNATLSTPAPNELAQLLALAAPAGVADESMLPASAQKRWTPQARAELAAYRQEHGTKKAALHFGVTEQRIRQLLPSKEPRPKGYSAFNQRTK</sequence>
<dbReference type="AlphaFoldDB" id="A0A1H9F7R7"/>
<evidence type="ECO:0000313" key="3">
    <source>
        <dbReference type="Proteomes" id="UP000199766"/>
    </source>
</evidence>
<name>A0A1H9F7R7_9BURK</name>
<reference evidence="2 3" key="1">
    <citation type="submission" date="2016-10" db="EMBL/GenBank/DDBJ databases">
        <authorList>
            <person name="de Groot N.N."/>
        </authorList>
    </citation>
    <scope>NUCLEOTIDE SEQUENCE [LARGE SCALE GENOMIC DNA]</scope>
    <source>
        <strain evidence="2 3">ATCC 35958</strain>
    </source>
</reference>
<proteinExistence type="predicted"/>
<dbReference type="EMBL" id="FOGD01000001">
    <property type="protein sequence ID" value="SEQ33483.1"/>
    <property type="molecule type" value="Genomic_DNA"/>
</dbReference>
<dbReference type="OrthoDB" id="8913992at2"/>
<keyword evidence="3" id="KW-1185">Reference proteome</keyword>
<accession>A0A1H9F7R7</accession>
<dbReference type="Proteomes" id="UP000199766">
    <property type="component" value="Unassembled WGS sequence"/>
</dbReference>
<evidence type="ECO:0000256" key="1">
    <source>
        <dbReference type="SAM" id="MobiDB-lite"/>
    </source>
</evidence>
<evidence type="ECO:0000313" key="2">
    <source>
        <dbReference type="EMBL" id="SEQ33483.1"/>
    </source>
</evidence>
<feature type="region of interest" description="Disordered" evidence="1">
    <location>
        <begin position="205"/>
        <end position="225"/>
    </location>
</feature>
<protein>
    <submittedName>
        <fullName evidence="2">Uncharacterized protein</fullName>
    </submittedName>
</protein>
<dbReference type="RefSeq" id="WP_143059564.1">
    <property type="nucleotide sequence ID" value="NZ_FOGD01000001.1"/>
</dbReference>